<name>A0ABQ8JFZ4_DERPT</name>
<reference evidence="1 2" key="2">
    <citation type="journal article" date="2022" name="Mol. Biol. Evol.">
        <title>Comparative Genomics Reveals Insights into the Divergent Evolution of Astigmatic Mites and Household Pest Adaptations.</title>
        <authorList>
            <person name="Xiong Q."/>
            <person name="Wan A.T."/>
            <person name="Liu X."/>
            <person name="Fung C.S."/>
            <person name="Xiao X."/>
            <person name="Malainual N."/>
            <person name="Hou J."/>
            <person name="Wang L."/>
            <person name="Wang M."/>
            <person name="Yang K.Y."/>
            <person name="Cui Y."/>
            <person name="Leung E.L."/>
            <person name="Nong W."/>
            <person name="Shin S.K."/>
            <person name="Au S.W."/>
            <person name="Jeong K.Y."/>
            <person name="Chew F.T."/>
            <person name="Hui J.H."/>
            <person name="Leung T.F."/>
            <person name="Tungtrongchitr A."/>
            <person name="Zhong N."/>
            <person name="Liu Z."/>
            <person name="Tsui S.K."/>
        </authorList>
    </citation>
    <scope>NUCLEOTIDE SEQUENCE [LARGE SCALE GENOMIC DNA]</scope>
    <source>
        <strain evidence="1">Derp</strain>
    </source>
</reference>
<sequence length="140" mass="15465">MFNNIVVGVELPLATLSTNVSFRPDFVRKNTFDVDEFGLFRIIDEIVEFSIEINGVVSPDCKSVAVVVVDCTDVCRFSINFALAIFFCIICLANDLSSDLIDDVLDVFDVDVFSSTNWPPSSLIVDFNGDSSFNDLDLSS</sequence>
<reference evidence="1 2" key="1">
    <citation type="journal article" date="2018" name="J. Allergy Clin. Immunol.">
        <title>High-quality assembly of Dermatophagoides pteronyssinus genome and transcriptome reveals a wide range of novel allergens.</title>
        <authorList>
            <person name="Liu X.Y."/>
            <person name="Yang K.Y."/>
            <person name="Wang M.Q."/>
            <person name="Kwok J.S."/>
            <person name="Zeng X."/>
            <person name="Yang Z."/>
            <person name="Xiao X.J."/>
            <person name="Lau C.P."/>
            <person name="Li Y."/>
            <person name="Huang Z.M."/>
            <person name="Ba J.G."/>
            <person name="Yim A.K."/>
            <person name="Ouyang C.Y."/>
            <person name="Ngai S.M."/>
            <person name="Chan T.F."/>
            <person name="Leung E.L."/>
            <person name="Liu L."/>
            <person name="Liu Z.G."/>
            <person name="Tsui S.K."/>
        </authorList>
    </citation>
    <scope>NUCLEOTIDE SEQUENCE [LARGE SCALE GENOMIC DNA]</scope>
    <source>
        <strain evidence="1">Derp</strain>
    </source>
</reference>
<evidence type="ECO:0000313" key="1">
    <source>
        <dbReference type="EMBL" id="KAH9421347.1"/>
    </source>
</evidence>
<organism evidence="1 2">
    <name type="scientific">Dermatophagoides pteronyssinus</name>
    <name type="common">European house dust mite</name>
    <dbReference type="NCBI Taxonomy" id="6956"/>
    <lineage>
        <taxon>Eukaryota</taxon>
        <taxon>Metazoa</taxon>
        <taxon>Ecdysozoa</taxon>
        <taxon>Arthropoda</taxon>
        <taxon>Chelicerata</taxon>
        <taxon>Arachnida</taxon>
        <taxon>Acari</taxon>
        <taxon>Acariformes</taxon>
        <taxon>Sarcoptiformes</taxon>
        <taxon>Astigmata</taxon>
        <taxon>Psoroptidia</taxon>
        <taxon>Analgoidea</taxon>
        <taxon>Pyroglyphidae</taxon>
        <taxon>Dermatophagoidinae</taxon>
        <taxon>Dermatophagoides</taxon>
    </lineage>
</organism>
<accession>A0ABQ8JFZ4</accession>
<dbReference type="EMBL" id="NJHN03000042">
    <property type="protein sequence ID" value="KAH9421347.1"/>
    <property type="molecule type" value="Genomic_DNA"/>
</dbReference>
<gene>
    <name evidence="1" type="ORF">DERP_015444</name>
</gene>
<keyword evidence="2" id="KW-1185">Reference proteome</keyword>
<protein>
    <submittedName>
        <fullName evidence="1">Uncharacterized protein</fullName>
    </submittedName>
</protein>
<proteinExistence type="predicted"/>
<comment type="caution">
    <text evidence="1">The sequence shown here is derived from an EMBL/GenBank/DDBJ whole genome shotgun (WGS) entry which is preliminary data.</text>
</comment>
<dbReference type="Proteomes" id="UP000887458">
    <property type="component" value="Unassembled WGS sequence"/>
</dbReference>
<evidence type="ECO:0000313" key="2">
    <source>
        <dbReference type="Proteomes" id="UP000887458"/>
    </source>
</evidence>